<keyword evidence="1" id="KW-0472">Membrane</keyword>
<feature type="transmembrane region" description="Helical" evidence="1">
    <location>
        <begin position="25"/>
        <end position="45"/>
    </location>
</feature>
<evidence type="ECO:0000313" key="3">
    <source>
        <dbReference type="Proteomes" id="UP000762676"/>
    </source>
</evidence>
<gene>
    <name evidence="2" type="ORF">ElyMa_000806500</name>
</gene>
<evidence type="ECO:0000256" key="1">
    <source>
        <dbReference type="SAM" id="Phobius"/>
    </source>
</evidence>
<keyword evidence="1" id="KW-0812">Transmembrane</keyword>
<accession>A0AAV4GX55</accession>
<sequence>MIGAAGSLGRGFGLLTKISSMKNRVVCRLAISGKGGIVIVVVAVATFVVDAMMVDEVVVMVTVVVVLQSVAVKFSTAVAVRILNTKTQT</sequence>
<organism evidence="2 3">
    <name type="scientific">Elysia marginata</name>
    <dbReference type="NCBI Taxonomy" id="1093978"/>
    <lineage>
        <taxon>Eukaryota</taxon>
        <taxon>Metazoa</taxon>
        <taxon>Spiralia</taxon>
        <taxon>Lophotrochozoa</taxon>
        <taxon>Mollusca</taxon>
        <taxon>Gastropoda</taxon>
        <taxon>Heterobranchia</taxon>
        <taxon>Euthyneura</taxon>
        <taxon>Panpulmonata</taxon>
        <taxon>Sacoglossa</taxon>
        <taxon>Placobranchoidea</taxon>
        <taxon>Plakobranchidae</taxon>
        <taxon>Elysia</taxon>
    </lineage>
</organism>
<dbReference type="EMBL" id="BMAT01001657">
    <property type="protein sequence ID" value="GFR89984.1"/>
    <property type="molecule type" value="Genomic_DNA"/>
</dbReference>
<name>A0AAV4GX55_9GAST</name>
<feature type="transmembrane region" description="Helical" evidence="1">
    <location>
        <begin position="57"/>
        <end position="83"/>
    </location>
</feature>
<evidence type="ECO:0000313" key="2">
    <source>
        <dbReference type="EMBL" id="GFR89984.1"/>
    </source>
</evidence>
<keyword evidence="1" id="KW-1133">Transmembrane helix</keyword>
<reference evidence="2 3" key="1">
    <citation type="journal article" date="2021" name="Elife">
        <title>Chloroplast acquisition without the gene transfer in kleptoplastic sea slugs, Plakobranchus ocellatus.</title>
        <authorList>
            <person name="Maeda T."/>
            <person name="Takahashi S."/>
            <person name="Yoshida T."/>
            <person name="Shimamura S."/>
            <person name="Takaki Y."/>
            <person name="Nagai Y."/>
            <person name="Toyoda A."/>
            <person name="Suzuki Y."/>
            <person name="Arimoto A."/>
            <person name="Ishii H."/>
            <person name="Satoh N."/>
            <person name="Nishiyama T."/>
            <person name="Hasebe M."/>
            <person name="Maruyama T."/>
            <person name="Minagawa J."/>
            <person name="Obokata J."/>
            <person name="Shigenobu S."/>
        </authorList>
    </citation>
    <scope>NUCLEOTIDE SEQUENCE [LARGE SCALE GENOMIC DNA]</scope>
</reference>
<comment type="caution">
    <text evidence="2">The sequence shown here is derived from an EMBL/GenBank/DDBJ whole genome shotgun (WGS) entry which is preliminary data.</text>
</comment>
<protein>
    <submittedName>
        <fullName evidence="2">Uncharacterized protein</fullName>
    </submittedName>
</protein>
<dbReference type="Proteomes" id="UP000762676">
    <property type="component" value="Unassembled WGS sequence"/>
</dbReference>
<dbReference type="AlphaFoldDB" id="A0AAV4GX55"/>
<proteinExistence type="predicted"/>
<keyword evidence="3" id="KW-1185">Reference proteome</keyword>